<name>M4B2U6_HYAAE</name>
<proteinExistence type="predicted"/>
<dbReference type="HOGENOM" id="CLU_2594914_0_0_1"/>
<evidence type="ECO:0000313" key="3">
    <source>
        <dbReference type="Proteomes" id="UP000011713"/>
    </source>
</evidence>
<protein>
    <submittedName>
        <fullName evidence="2">Uncharacterized protein</fullName>
    </submittedName>
</protein>
<dbReference type="InParanoid" id="M4B2U6"/>
<evidence type="ECO:0000256" key="1">
    <source>
        <dbReference type="SAM" id="MobiDB-lite"/>
    </source>
</evidence>
<reference evidence="3" key="1">
    <citation type="journal article" date="2010" name="Science">
        <title>Signatures of adaptation to obligate biotrophy in the Hyaloperonospora arabidopsidis genome.</title>
        <authorList>
            <person name="Baxter L."/>
            <person name="Tripathy S."/>
            <person name="Ishaque N."/>
            <person name="Boot N."/>
            <person name="Cabral A."/>
            <person name="Kemen E."/>
            <person name="Thines M."/>
            <person name="Ah-Fong A."/>
            <person name="Anderson R."/>
            <person name="Badejoko W."/>
            <person name="Bittner-Eddy P."/>
            <person name="Boore J.L."/>
            <person name="Chibucos M.C."/>
            <person name="Coates M."/>
            <person name="Dehal P."/>
            <person name="Delehaunty K."/>
            <person name="Dong S."/>
            <person name="Downton P."/>
            <person name="Dumas B."/>
            <person name="Fabro G."/>
            <person name="Fronick C."/>
            <person name="Fuerstenberg S.I."/>
            <person name="Fulton L."/>
            <person name="Gaulin E."/>
            <person name="Govers F."/>
            <person name="Hughes L."/>
            <person name="Humphray S."/>
            <person name="Jiang R.H."/>
            <person name="Judelson H."/>
            <person name="Kamoun S."/>
            <person name="Kyung K."/>
            <person name="Meijer H."/>
            <person name="Minx P."/>
            <person name="Morris P."/>
            <person name="Nelson J."/>
            <person name="Phuntumart V."/>
            <person name="Qutob D."/>
            <person name="Rehmany A."/>
            <person name="Rougon-Cardoso A."/>
            <person name="Ryden P."/>
            <person name="Torto-Alalibo T."/>
            <person name="Studholme D."/>
            <person name="Wang Y."/>
            <person name="Win J."/>
            <person name="Wood J."/>
            <person name="Clifton S.W."/>
            <person name="Rogers J."/>
            <person name="Van den Ackerveken G."/>
            <person name="Jones J.D."/>
            <person name="McDowell J.M."/>
            <person name="Beynon J."/>
            <person name="Tyler B.M."/>
        </authorList>
    </citation>
    <scope>NUCLEOTIDE SEQUENCE [LARGE SCALE GENOMIC DNA]</scope>
    <source>
        <strain evidence="3">Emoy2</strain>
    </source>
</reference>
<dbReference type="AlphaFoldDB" id="M4B2U6"/>
<dbReference type="EMBL" id="JH598094">
    <property type="status" value="NOT_ANNOTATED_CDS"/>
    <property type="molecule type" value="Genomic_DNA"/>
</dbReference>
<keyword evidence="3" id="KW-1185">Reference proteome</keyword>
<sequence length="80" mass="8894">MVTHGKISGKWHNEPRGAKPKLEAVTPTVKDAEYMGESVFGPGLAPSGFLQSVFMFFVKTRQPAIFQNQVLLGFIPRYIV</sequence>
<feature type="region of interest" description="Disordered" evidence="1">
    <location>
        <begin position="1"/>
        <end position="20"/>
    </location>
</feature>
<feature type="compositionally biased region" description="Basic and acidic residues" evidence="1">
    <location>
        <begin position="11"/>
        <end position="20"/>
    </location>
</feature>
<dbReference type="EnsemblProtists" id="HpaT800594">
    <property type="protein sequence ID" value="HpaP800594"/>
    <property type="gene ID" value="HpaG800594"/>
</dbReference>
<reference evidence="2" key="2">
    <citation type="submission" date="2015-06" db="UniProtKB">
        <authorList>
            <consortium name="EnsemblProtists"/>
        </authorList>
    </citation>
    <scope>IDENTIFICATION</scope>
    <source>
        <strain evidence="2">Emoy2</strain>
    </source>
</reference>
<organism evidence="2 3">
    <name type="scientific">Hyaloperonospora arabidopsidis (strain Emoy2)</name>
    <name type="common">Downy mildew agent</name>
    <name type="synonym">Peronospora arabidopsidis</name>
    <dbReference type="NCBI Taxonomy" id="559515"/>
    <lineage>
        <taxon>Eukaryota</taxon>
        <taxon>Sar</taxon>
        <taxon>Stramenopiles</taxon>
        <taxon>Oomycota</taxon>
        <taxon>Peronosporomycetes</taxon>
        <taxon>Peronosporales</taxon>
        <taxon>Peronosporaceae</taxon>
        <taxon>Hyaloperonospora</taxon>
    </lineage>
</organism>
<dbReference type="Proteomes" id="UP000011713">
    <property type="component" value="Unassembled WGS sequence"/>
</dbReference>
<dbReference type="VEuPathDB" id="FungiDB:HpaG800594"/>
<accession>M4B2U6</accession>
<evidence type="ECO:0000313" key="2">
    <source>
        <dbReference type="EnsemblProtists" id="HpaP800594"/>
    </source>
</evidence>